<name>F4RZ88_MELLP</name>
<sequence>MYNPTFIGERPGLPTFKGDGTLSSLFINKFLLDRDETIRPIGCRAMLIRLRLELLSHLGCLNSTVSASMIMIERSAPSAEWRGVFTAGWYLGDRLSSSRIVLRQQRYRWSLANRSHFPLLESVIKLGGKIVNRATGSGPPASKRAEACATSAVLTTPLRLKYHARCRTFYFFKSL</sequence>
<evidence type="ECO:0000313" key="2">
    <source>
        <dbReference type="Proteomes" id="UP000001072"/>
    </source>
</evidence>
<keyword evidence="2" id="KW-1185">Reference proteome</keyword>
<dbReference type="GeneID" id="18924022"/>
<dbReference type="AlphaFoldDB" id="F4RZ88"/>
<dbReference type="HOGENOM" id="CLU_1532936_0_0_1"/>
<dbReference type="RefSeq" id="XP_007414439.1">
    <property type="nucleotide sequence ID" value="XM_007414377.1"/>
</dbReference>
<dbReference type="InParanoid" id="F4RZ88"/>
<organism evidence="2">
    <name type="scientific">Melampsora larici-populina (strain 98AG31 / pathotype 3-4-7)</name>
    <name type="common">Poplar leaf rust fungus</name>
    <dbReference type="NCBI Taxonomy" id="747676"/>
    <lineage>
        <taxon>Eukaryota</taxon>
        <taxon>Fungi</taxon>
        <taxon>Dikarya</taxon>
        <taxon>Basidiomycota</taxon>
        <taxon>Pucciniomycotina</taxon>
        <taxon>Pucciniomycetes</taxon>
        <taxon>Pucciniales</taxon>
        <taxon>Melampsoraceae</taxon>
        <taxon>Melampsora</taxon>
    </lineage>
</organism>
<evidence type="ECO:0000313" key="1">
    <source>
        <dbReference type="EMBL" id="EGG02182.1"/>
    </source>
</evidence>
<dbReference type="EMBL" id="GL883132">
    <property type="protein sequence ID" value="EGG02182.1"/>
    <property type="molecule type" value="Genomic_DNA"/>
</dbReference>
<dbReference type="KEGG" id="mlr:MELLADRAFT_110275"/>
<proteinExistence type="predicted"/>
<accession>F4RZ88</accession>
<gene>
    <name evidence="1" type="ORF">MELLADRAFT_110275</name>
</gene>
<dbReference type="VEuPathDB" id="FungiDB:MELLADRAFT_110275"/>
<reference evidence="2" key="1">
    <citation type="journal article" date="2011" name="Proc. Natl. Acad. Sci. U.S.A.">
        <title>Obligate biotrophy features unraveled by the genomic analysis of rust fungi.</title>
        <authorList>
            <person name="Duplessis S."/>
            <person name="Cuomo C.A."/>
            <person name="Lin Y.-C."/>
            <person name="Aerts A."/>
            <person name="Tisserant E."/>
            <person name="Veneault-Fourrey C."/>
            <person name="Joly D.L."/>
            <person name="Hacquard S."/>
            <person name="Amselem J."/>
            <person name="Cantarel B.L."/>
            <person name="Chiu R."/>
            <person name="Coutinho P.M."/>
            <person name="Feau N."/>
            <person name="Field M."/>
            <person name="Frey P."/>
            <person name="Gelhaye E."/>
            <person name="Goldberg J."/>
            <person name="Grabherr M.G."/>
            <person name="Kodira C.D."/>
            <person name="Kohler A."/>
            <person name="Kuees U."/>
            <person name="Lindquist E.A."/>
            <person name="Lucas S.M."/>
            <person name="Mago R."/>
            <person name="Mauceli E."/>
            <person name="Morin E."/>
            <person name="Murat C."/>
            <person name="Pangilinan J.L."/>
            <person name="Park R."/>
            <person name="Pearson M."/>
            <person name="Quesneville H."/>
            <person name="Rouhier N."/>
            <person name="Sakthikumar S."/>
            <person name="Salamov A.A."/>
            <person name="Schmutz J."/>
            <person name="Selles B."/>
            <person name="Shapiro H."/>
            <person name="Tanguay P."/>
            <person name="Tuskan G.A."/>
            <person name="Henrissat B."/>
            <person name="Van de Peer Y."/>
            <person name="Rouze P."/>
            <person name="Ellis J.G."/>
            <person name="Dodds P.N."/>
            <person name="Schein J.E."/>
            <person name="Zhong S."/>
            <person name="Hamelin R.C."/>
            <person name="Grigoriev I.V."/>
            <person name="Szabo L.J."/>
            <person name="Martin F."/>
        </authorList>
    </citation>
    <scope>NUCLEOTIDE SEQUENCE [LARGE SCALE GENOMIC DNA]</scope>
    <source>
        <strain evidence="2">98AG31 / pathotype 3-4-7</strain>
    </source>
</reference>
<dbReference type="Proteomes" id="UP000001072">
    <property type="component" value="Unassembled WGS sequence"/>
</dbReference>
<protein>
    <submittedName>
        <fullName evidence="1">Uncharacterized protein</fullName>
    </submittedName>
</protein>